<dbReference type="WBParaSite" id="TTAC_0000671601-mRNA-1">
    <property type="protein sequence ID" value="TTAC_0000671601-mRNA-1"/>
    <property type="gene ID" value="TTAC_0000671601"/>
</dbReference>
<keyword evidence="7" id="KW-1185">Reference proteome</keyword>
<keyword evidence="3" id="KW-0694">RNA-binding</keyword>
<protein>
    <submittedName>
        <fullName evidence="8">RRM domain-containing protein</fullName>
    </submittedName>
</protein>
<dbReference type="OrthoDB" id="6283778at2759"/>
<dbReference type="PROSITE" id="PS50102">
    <property type="entry name" value="RRM"/>
    <property type="match status" value="1"/>
</dbReference>
<evidence type="ECO:0000313" key="6">
    <source>
        <dbReference type="EMBL" id="VDM30951.1"/>
    </source>
</evidence>
<dbReference type="PANTHER" id="PTHR13952">
    <property type="entry name" value="U1 SMALL NUCLEAR RIBONUCLEOPROTEIN 70 KD"/>
    <property type="match status" value="1"/>
</dbReference>
<dbReference type="SUPFAM" id="SSF54928">
    <property type="entry name" value="RNA-binding domain, RBD"/>
    <property type="match status" value="1"/>
</dbReference>
<dbReference type="InterPro" id="IPR035979">
    <property type="entry name" value="RBD_domain_sf"/>
</dbReference>
<gene>
    <name evidence="6" type="ORF">TTAC_LOCUS6701</name>
</gene>
<organism evidence="8">
    <name type="scientific">Hydatigena taeniaeformis</name>
    <name type="common">Feline tapeworm</name>
    <name type="synonym">Taenia taeniaeformis</name>
    <dbReference type="NCBI Taxonomy" id="6205"/>
    <lineage>
        <taxon>Eukaryota</taxon>
        <taxon>Metazoa</taxon>
        <taxon>Spiralia</taxon>
        <taxon>Lophotrochozoa</taxon>
        <taxon>Platyhelminthes</taxon>
        <taxon>Cestoda</taxon>
        <taxon>Eucestoda</taxon>
        <taxon>Cyclophyllidea</taxon>
        <taxon>Taeniidae</taxon>
        <taxon>Hydatigera</taxon>
    </lineage>
</organism>
<dbReference type="Proteomes" id="UP000274429">
    <property type="component" value="Unassembled WGS sequence"/>
</dbReference>
<dbReference type="AlphaFoldDB" id="A0A0R3X0P0"/>
<evidence type="ECO:0000256" key="2">
    <source>
        <dbReference type="ARBA" id="ARBA00023242"/>
    </source>
</evidence>
<dbReference type="GO" id="GO:0071011">
    <property type="term" value="C:precatalytic spliceosome"/>
    <property type="evidence" value="ECO:0007669"/>
    <property type="project" value="TreeGrafter"/>
</dbReference>
<dbReference type="GO" id="GO:0017069">
    <property type="term" value="F:snRNA binding"/>
    <property type="evidence" value="ECO:0007669"/>
    <property type="project" value="TreeGrafter"/>
</dbReference>
<dbReference type="InterPro" id="IPR000504">
    <property type="entry name" value="RRM_dom"/>
</dbReference>
<keyword evidence="2" id="KW-0539">Nucleus</keyword>
<dbReference type="GO" id="GO:0000398">
    <property type="term" value="P:mRNA splicing, via spliceosome"/>
    <property type="evidence" value="ECO:0007669"/>
    <property type="project" value="TreeGrafter"/>
</dbReference>
<dbReference type="InterPro" id="IPR012677">
    <property type="entry name" value="Nucleotide-bd_a/b_plait_sf"/>
</dbReference>
<dbReference type="InterPro" id="IPR051183">
    <property type="entry name" value="U1_U11-U12_snRNP_70-35kDa"/>
</dbReference>
<reference evidence="6 7" key="2">
    <citation type="submission" date="2018-11" db="EMBL/GenBank/DDBJ databases">
        <authorList>
            <consortium name="Pathogen Informatics"/>
        </authorList>
    </citation>
    <scope>NUCLEOTIDE SEQUENCE [LARGE SCALE GENOMIC DNA]</scope>
</reference>
<dbReference type="GO" id="GO:0003729">
    <property type="term" value="F:mRNA binding"/>
    <property type="evidence" value="ECO:0007669"/>
    <property type="project" value="TreeGrafter"/>
</dbReference>
<evidence type="ECO:0000313" key="8">
    <source>
        <dbReference type="WBParaSite" id="TTAC_0000671601-mRNA-1"/>
    </source>
</evidence>
<evidence type="ECO:0000313" key="7">
    <source>
        <dbReference type="Proteomes" id="UP000274429"/>
    </source>
</evidence>
<accession>A0A0R3X0P0</accession>
<sequence length="260" mass="29813">MHARDRWCPYVFDLGFYDPLKSGSIDGIVGHDIPPHDRAVCSAQSLRYRPSKGAFSENIFKLWKNEDVIEVSLFIGRLHPSVKYEELRSAFSRLLAEIKRAEAEVEQRRSRRHHNRHYNRDRSPWQRENSGGSSASLWPLVRVVKHPITGVSRGYAFAWFESPRDARRVLDTWRASSSLFCPKRFAPGDGIKVDLAQIFGDMPCWEQLIVEPSFSRSLPGWKPRRLGGGLGGMKESGQLRFGGIARPFRRPFRSFRDGEG</sequence>
<comment type="subcellular location">
    <subcellularLocation>
        <location evidence="1">Nucleus</location>
    </subcellularLocation>
</comment>
<dbReference type="PANTHER" id="PTHR13952:SF6">
    <property type="entry name" value="U11_U12 SMALL NUCLEAR RIBONUCLEOPROTEIN 35 KDA PROTEIN"/>
    <property type="match status" value="1"/>
</dbReference>
<proteinExistence type="predicted"/>
<dbReference type="STRING" id="6205.A0A0R3X0P0"/>
<name>A0A0R3X0P0_HYDTA</name>
<dbReference type="EMBL" id="UYWX01020316">
    <property type="protein sequence ID" value="VDM30951.1"/>
    <property type="molecule type" value="Genomic_DNA"/>
</dbReference>
<dbReference type="Gene3D" id="3.30.70.330">
    <property type="match status" value="1"/>
</dbReference>
<evidence type="ECO:0000256" key="1">
    <source>
        <dbReference type="ARBA" id="ARBA00004123"/>
    </source>
</evidence>
<reference evidence="8" key="1">
    <citation type="submission" date="2016-04" db="UniProtKB">
        <authorList>
            <consortium name="WormBaseParasite"/>
        </authorList>
    </citation>
    <scope>IDENTIFICATION</scope>
</reference>
<evidence type="ECO:0000259" key="5">
    <source>
        <dbReference type="PROSITE" id="PS50102"/>
    </source>
</evidence>
<feature type="domain" description="RRM" evidence="5">
    <location>
        <begin position="71"/>
        <end position="198"/>
    </location>
</feature>
<feature type="region of interest" description="Disordered" evidence="4">
    <location>
        <begin position="105"/>
        <end position="133"/>
    </location>
</feature>
<evidence type="ECO:0000256" key="3">
    <source>
        <dbReference type="PROSITE-ProRule" id="PRU00176"/>
    </source>
</evidence>
<evidence type="ECO:0000256" key="4">
    <source>
        <dbReference type="SAM" id="MobiDB-lite"/>
    </source>
</evidence>